<feature type="compositionally biased region" description="Basic and acidic residues" evidence="1">
    <location>
        <begin position="59"/>
        <end position="73"/>
    </location>
</feature>
<dbReference type="InterPro" id="IPR020311">
    <property type="entry name" value="Uncharacterised_Rv0898c"/>
</dbReference>
<organism evidence="2 3">
    <name type="scientific">Amycolatopsis arida</name>
    <dbReference type="NCBI Taxonomy" id="587909"/>
    <lineage>
        <taxon>Bacteria</taxon>
        <taxon>Bacillati</taxon>
        <taxon>Actinomycetota</taxon>
        <taxon>Actinomycetes</taxon>
        <taxon>Pseudonocardiales</taxon>
        <taxon>Pseudonocardiaceae</taxon>
        <taxon>Amycolatopsis</taxon>
    </lineage>
</organism>
<name>A0A1I5XDR4_9PSEU</name>
<dbReference type="EMBL" id="FOWW01000006">
    <property type="protein sequence ID" value="SFQ30123.1"/>
    <property type="molecule type" value="Genomic_DNA"/>
</dbReference>
<evidence type="ECO:0000256" key="1">
    <source>
        <dbReference type="SAM" id="MobiDB-lite"/>
    </source>
</evidence>
<feature type="region of interest" description="Disordered" evidence="1">
    <location>
        <begin position="59"/>
        <end position="80"/>
    </location>
</feature>
<keyword evidence="3" id="KW-1185">Reference proteome</keyword>
<dbReference type="Pfam" id="PF10944">
    <property type="entry name" value="DUF2630"/>
    <property type="match status" value="1"/>
</dbReference>
<dbReference type="AlphaFoldDB" id="A0A1I5XDR4"/>
<evidence type="ECO:0000313" key="2">
    <source>
        <dbReference type="EMBL" id="SFQ30123.1"/>
    </source>
</evidence>
<dbReference type="Proteomes" id="UP000198727">
    <property type="component" value="Unassembled WGS sequence"/>
</dbReference>
<sequence length="80" mass="9336">MADEDFMATIDRLVAEERELRARATGEGLDAEGRERLRDLERRLDQCWDLLRQRRARAEFGEDPDQAKARPTDEVGSYLQ</sequence>
<evidence type="ECO:0000313" key="3">
    <source>
        <dbReference type="Proteomes" id="UP000198727"/>
    </source>
</evidence>
<evidence type="ECO:0008006" key="4">
    <source>
        <dbReference type="Google" id="ProtNLM"/>
    </source>
</evidence>
<protein>
    <recommendedName>
        <fullName evidence="4">DUF2630 domain-containing protein</fullName>
    </recommendedName>
</protein>
<dbReference type="OrthoDB" id="7376174at2"/>
<reference evidence="3" key="1">
    <citation type="submission" date="2016-10" db="EMBL/GenBank/DDBJ databases">
        <authorList>
            <person name="Varghese N."/>
            <person name="Submissions S."/>
        </authorList>
    </citation>
    <scope>NUCLEOTIDE SEQUENCE [LARGE SCALE GENOMIC DNA]</scope>
    <source>
        <strain evidence="3">CGMCC 4.5579</strain>
    </source>
</reference>
<dbReference type="RefSeq" id="WP_092531346.1">
    <property type="nucleotide sequence ID" value="NZ_FOWW01000006.1"/>
</dbReference>
<proteinExistence type="predicted"/>
<gene>
    <name evidence="2" type="ORF">SAMN05421810_1067</name>
</gene>
<dbReference type="STRING" id="587909.SAMN05421810_1067"/>
<accession>A0A1I5XDR4</accession>